<reference evidence="3 4" key="1">
    <citation type="submission" date="2022-10" db="EMBL/GenBank/DDBJ databases">
        <title>The complete genomes of actinobacterial strains from the NBC collection.</title>
        <authorList>
            <person name="Joergensen T.S."/>
            <person name="Alvarez Arevalo M."/>
            <person name="Sterndorff E.B."/>
            <person name="Faurdal D."/>
            <person name="Vuksanovic O."/>
            <person name="Mourched A.-S."/>
            <person name="Charusanti P."/>
            <person name="Shaw S."/>
            <person name="Blin K."/>
            <person name="Weber T."/>
        </authorList>
    </citation>
    <scope>NUCLEOTIDE SEQUENCE [LARGE SCALE GENOMIC DNA]</scope>
    <source>
        <strain evidence="3 4">NBC 01752</strain>
    </source>
</reference>
<feature type="compositionally biased region" description="Polar residues" evidence="1">
    <location>
        <begin position="41"/>
        <end position="52"/>
    </location>
</feature>
<gene>
    <name evidence="3" type="ORF">OHB35_22735</name>
</gene>
<protein>
    <recommendedName>
        <fullName evidence="5">Lipoprotein</fullName>
    </recommendedName>
</protein>
<dbReference type="RefSeq" id="WP_266759946.1">
    <property type="nucleotide sequence ID" value="NZ_CP109135.1"/>
</dbReference>
<evidence type="ECO:0008006" key="5">
    <source>
        <dbReference type="Google" id="ProtNLM"/>
    </source>
</evidence>
<feature type="signal peptide" evidence="2">
    <location>
        <begin position="1"/>
        <end position="23"/>
    </location>
</feature>
<evidence type="ECO:0000313" key="4">
    <source>
        <dbReference type="Proteomes" id="UP001340816"/>
    </source>
</evidence>
<keyword evidence="2" id="KW-0732">Signal</keyword>
<dbReference type="EMBL" id="CP109135">
    <property type="protein sequence ID" value="WSD15836.1"/>
    <property type="molecule type" value="Genomic_DNA"/>
</dbReference>
<feature type="region of interest" description="Disordered" evidence="1">
    <location>
        <begin position="30"/>
        <end position="57"/>
    </location>
</feature>
<feature type="compositionally biased region" description="Low complexity" evidence="1">
    <location>
        <begin position="30"/>
        <end position="40"/>
    </location>
</feature>
<evidence type="ECO:0000256" key="2">
    <source>
        <dbReference type="SAM" id="SignalP"/>
    </source>
</evidence>
<name>A0ABZ1HE62_STRPH</name>
<accession>A0ABZ1HE62</accession>
<evidence type="ECO:0000313" key="3">
    <source>
        <dbReference type="EMBL" id="WSD15836.1"/>
    </source>
</evidence>
<feature type="chain" id="PRO_5045741782" description="Lipoprotein" evidence="2">
    <location>
        <begin position="24"/>
        <end position="162"/>
    </location>
</feature>
<dbReference type="Proteomes" id="UP001340816">
    <property type="component" value="Chromosome"/>
</dbReference>
<organism evidence="3 4">
    <name type="scientific">Streptomyces phaeochromogenes</name>
    <dbReference type="NCBI Taxonomy" id="1923"/>
    <lineage>
        <taxon>Bacteria</taxon>
        <taxon>Bacillati</taxon>
        <taxon>Actinomycetota</taxon>
        <taxon>Actinomycetes</taxon>
        <taxon>Kitasatosporales</taxon>
        <taxon>Streptomycetaceae</taxon>
        <taxon>Streptomyces</taxon>
        <taxon>Streptomyces phaeochromogenes group</taxon>
    </lineage>
</organism>
<proteinExistence type="predicted"/>
<evidence type="ECO:0000256" key="1">
    <source>
        <dbReference type="SAM" id="MobiDB-lite"/>
    </source>
</evidence>
<sequence>MTYSSPRAWLTGCAVAASSFLLASCTSGSGDDTNSNSSSSPAPSVSQTATGSSEKKLTEQAQAALAAVHSGTMVEAGAERVTDGIHTEPNLSEGKTYRLNLVCFGSGNAQLAFTPGSAGAKTTVPCDQSVVQQRITAHKPIRIDVDGTKGSTGMIAWQIDAI</sequence>
<dbReference type="PROSITE" id="PS51257">
    <property type="entry name" value="PROKAR_LIPOPROTEIN"/>
    <property type="match status" value="1"/>
</dbReference>
<keyword evidence="4" id="KW-1185">Reference proteome</keyword>